<evidence type="ECO:0000313" key="5">
    <source>
        <dbReference type="Proteomes" id="UP000663864"/>
    </source>
</evidence>
<dbReference type="OrthoDB" id="10603079at2759"/>
<dbReference type="AlphaFoldDB" id="A0A815R2N0"/>
<dbReference type="Proteomes" id="UP000663882">
    <property type="component" value="Unassembled WGS sequence"/>
</dbReference>
<gene>
    <name evidence="4" type="ORF">FNK824_LOCUS36879</name>
    <name evidence="1" type="ORF">RFH988_LOCUS35931</name>
    <name evidence="2" type="ORF">SEV965_LOCUS33781</name>
    <name evidence="3" type="ORF">ZHD862_LOCUS36119</name>
</gene>
<dbReference type="EMBL" id="CAJOBE010017673">
    <property type="protein sequence ID" value="CAF4213273.1"/>
    <property type="molecule type" value="Genomic_DNA"/>
</dbReference>
<dbReference type="Proteomes" id="UP000663889">
    <property type="component" value="Unassembled WGS sequence"/>
</dbReference>
<protein>
    <submittedName>
        <fullName evidence="3">Uncharacterized protein</fullName>
    </submittedName>
</protein>
<sequence length="116" mass="13331">MIHLGKKVPIFKYGAQTNLTMGYIKTIDMKVKLDNTSYSNTIEVEWIDNIEFAQSGDSGSLYFLYDSTTNTFVPVAMHVGSKENHSYGILLYYIFHELNTGQYEFLICNSIYCQED</sequence>
<comment type="caution">
    <text evidence="3">The sequence shown here is derived from an EMBL/GenBank/DDBJ whole genome shotgun (WGS) entry which is preliminary data.</text>
</comment>
<dbReference type="InterPro" id="IPR012985">
    <property type="entry name" value="Peptidase_S64_Ssy5"/>
</dbReference>
<dbReference type="EMBL" id="CAJNOO010005797">
    <property type="protein sequence ID" value="CAF1430709.1"/>
    <property type="molecule type" value="Genomic_DNA"/>
</dbReference>
<organism evidence="3 5">
    <name type="scientific">Rotaria sordida</name>
    <dbReference type="NCBI Taxonomy" id="392033"/>
    <lineage>
        <taxon>Eukaryota</taxon>
        <taxon>Metazoa</taxon>
        <taxon>Spiralia</taxon>
        <taxon>Gnathifera</taxon>
        <taxon>Rotifera</taxon>
        <taxon>Eurotatoria</taxon>
        <taxon>Bdelloidea</taxon>
        <taxon>Philodinida</taxon>
        <taxon>Philodinidae</taxon>
        <taxon>Rotaria</taxon>
    </lineage>
</organism>
<proteinExistence type="predicted"/>
<dbReference type="Pfam" id="PF08192">
    <property type="entry name" value="Peptidase_S64"/>
    <property type="match status" value="1"/>
</dbReference>
<dbReference type="Proteomes" id="UP000663864">
    <property type="component" value="Unassembled WGS sequence"/>
</dbReference>
<reference evidence="3" key="1">
    <citation type="submission" date="2021-02" db="EMBL/GenBank/DDBJ databases">
        <authorList>
            <person name="Nowell W R."/>
        </authorList>
    </citation>
    <scope>NUCLEOTIDE SEQUENCE</scope>
</reference>
<dbReference type="EMBL" id="CAJNOU010004735">
    <property type="protein sequence ID" value="CAF1453016.1"/>
    <property type="molecule type" value="Genomic_DNA"/>
</dbReference>
<evidence type="ECO:0000313" key="2">
    <source>
        <dbReference type="EMBL" id="CAF1453016.1"/>
    </source>
</evidence>
<evidence type="ECO:0000313" key="1">
    <source>
        <dbReference type="EMBL" id="CAF1430709.1"/>
    </source>
</evidence>
<name>A0A815R2N0_9BILA</name>
<dbReference type="Gene3D" id="2.40.10.120">
    <property type="match status" value="1"/>
</dbReference>
<dbReference type="EMBL" id="CAJNOT010005626">
    <property type="protein sequence ID" value="CAF1470718.1"/>
    <property type="molecule type" value="Genomic_DNA"/>
</dbReference>
<dbReference type="Proteomes" id="UP000663874">
    <property type="component" value="Unassembled WGS sequence"/>
</dbReference>
<evidence type="ECO:0000313" key="3">
    <source>
        <dbReference type="EMBL" id="CAF1470718.1"/>
    </source>
</evidence>
<evidence type="ECO:0000313" key="4">
    <source>
        <dbReference type="EMBL" id="CAF4213273.1"/>
    </source>
</evidence>
<accession>A0A815R2N0</accession>